<name>A0A3B4B2Z1_9GOBI</name>
<feature type="domain" description="PH" evidence="5">
    <location>
        <begin position="12"/>
        <end position="93"/>
    </location>
</feature>
<dbReference type="AlphaFoldDB" id="A0A3B4B2Z1"/>
<dbReference type="Proteomes" id="UP000261520">
    <property type="component" value="Unplaced"/>
</dbReference>
<protein>
    <recommendedName>
        <fullName evidence="5">PH domain-containing protein</fullName>
    </recommendedName>
</protein>
<dbReference type="GO" id="GO:0005886">
    <property type="term" value="C:plasma membrane"/>
    <property type="evidence" value="ECO:0007669"/>
    <property type="project" value="TreeGrafter"/>
</dbReference>
<keyword evidence="7" id="KW-1185">Reference proteome</keyword>
<accession>A0A3B4B2Z1</accession>
<dbReference type="GO" id="GO:0097038">
    <property type="term" value="C:perinuclear endoplasmic reticulum"/>
    <property type="evidence" value="ECO:0007669"/>
    <property type="project" value="TreeGrafter"/>
</dbReference>
<evidence type="ECO:0000256" key="4">
    <source>
        <dbReference type="ARBA" id="ARBA00023121"/>
    </source>
</evidence>
<dbReference type="GO" id="GO:0006869">
    <property type="term" value="P:lipid transport"/>
    <property type="evidence" value="ECO:0007669"/>
    <property type="project" value="UniProtKB-KW"/>
</dbReference>
<comment type="similarity">
    <text evidence="1">Belongs to the OSBP family.</text>
</comment>
<keyword evidence="3" id="KW-0445">Lipid transport</keyword>
<reference evidence="6" key="1">
    <citation type="submission" date="2025-08" db="UniProtKB">
        <authorList>
            <consortium name="Ensembl"/>
        </authorList>
    </citation>
    <scope>IDENTIFICATION</scope>
</reference>
<dbReference type="Gene3D" id="2.30.29.30">
    <property type="entry name" value="Pleckstrin-homology domain (PH domain)/Phosphotyrosine-binding domain (PTB)"/>
    <property type="match status" value="1"/>
</dbReference>
<evidence type="ECO:0000313" key="7">
    <source>
        <dbReference type="Proteomes" id="UP000261520"/>
    </source>
</evidence>
<dbReference type="GO" id="GO:0005829">
    <property type="term" value="C:cytosol"/>
    <property type="evidence" value="ECO:0007669"/>
    <property type="project" value="TreeGrafter"/>
</dbReference>
<evidence type="ECO:0000256" key="1">
    <source>
        <dbReference type="ARBA" id="ARBA00008842"/>
    </source>
</evidence>
<dbReference type="InterPro" id="IPR001849">
    <property type="entry name" value="PH_domain"/>
</dbReference>
<dbReference type="STRING" id="409849.ENSPMGP00000023788"/>
<organism evidence="6 7">
    <name type="scientific">Periophthalmus magnuspinnatus</name>
    <dbReference type="NCBI Taxonomy" id="409849"/>
    <lineage>
        <taxon>Eukaryota</taxon>
        <taxon>Metazoa</taxon>
        <taxon>Chordata</taxon>
        <taxon>Craniata</taxon>
        <taxon>Vertebrata</taxon>
        <taxon>Euteleostomi</taxon>
        <taxon>Actinopterygii</taxon>
        <taxon>Neopterygii</taxon>
        <taxon>Teleostei</taxon>
        <taxon>Neoteleostei</taxon>
        <taxon>Acanthomorphata</taxon>
        <taxon>Gobiaria</taxon>
        <taxon>Gobiiformes</taxon>
        <taxon>Gobioidei</taxon>
        <taxon>Gobiidae</taxon>
        <taxon>Oxudercinae</taxon>
        <taxon>Periophthalmus</taxon>
    </lineage>
</organism>
<dbReference type="Pfam" id="PF00169">
    <property type="entry name" value="PH"/>
    <property type="match status" value="1"/>
</dbReference>
<evidence type="ECO:0000256" key="3">
    <source>
        <dbReference type="ARBA" id="ARBA00023055"/>
    </source>
</evidence>
<dbReference type="SMART" id="SM00233">
    <property type="entry name" value="PH"/>
    <property type="match status" value="1"/>
</dbReference>
<keyword evidence="2" id="KW-0813">Transport</keyword>
<keyword evidence="4" id="KW-0446">Lipid-binding</keyword>
<sequence>MSESKPPTPTPGDIYKGWLFKWTNYIKGYQRRWFVLKMGHTCRGTINLATANIAVEDSCNFIISNGGAQTYHLKASSEIERQRWITALELAKAKAVGMQADSGKAKKCLWPYVSFTL</sequence>
<dbReference type="Ensembl" id="ENSPMGT00000025344.1">
    <property type="protein sequence ID" value="ENSPMGP00000023788.1"/>
    <property type="gene ID" value="ENSPMGG00000019245.1"/>
</dbReference>
<dbReference type="PANTHER" id="PTHR10972:SF205">
    <property type="entry name" value="OXYSTEROL-BINDING PROTEIN 1"/>
    <property type="match status" value="1"/>
</dbReference>
<dbReference type="PROSITE" id="PS50003">
    <property type="entry name" value="PH_DOMAIN"/>
    <property type="match status" value="1"/>
</dbReference>
<dbReference type="SUPFAM" id="SSF50729">
    <property type="entry name" value="PH domain-like"/>
    <property type="match status" value="1"/>
</dbReference>
<dbReference type="InterPro" id="IPR011993">
    <property type="entry name" value="PH-like_dom_sf"/>
</dbReference>
<evidence type="ECO:0000313" key="6">
    <source>
        <dbReference type="Ensembl" id="ENSPMGP00000023788.1"/>
    </source>
</evidence>
<dbReference type="InterPro" id="IPR000648">
    <property type="entry name" value="Oxysterol-bd"/>
</dbReference>
<reference evidence="6" key="2">
    <citation type="submission" date="2025-09" db="UniProtKB">
        <authorList>
            <consortium name="Ensembl"/>
        </authorList>
    </citation>
    <scope>IDENTIFICATION</scope>
</reference>
<dbReference type="PANTHER" id="PTHR10972">
    <property type="entry name" value="OXYSTEROL-BINDING PROTEIN-RELATED"/>
    <property type="match status" value="1"/>
</dbReference>
<proteinExistence type="inferred from homology"/>
<dbReference type="GO" id="GO:0032934">
    <property type="term" value="F:sterol binding"/>
    <property type="evidence" value="ECO:0007669"/>
    <property type="project" value="TreeGrafter"/>
</dbReference>
<evidence type="ECO:0000259" key="5">
    <source>
        <dbReference type="PROSITE" id="PS50003"/>
    </source>
</evidence>
<evidence type="ECO:0000256" key="2">
    <source>
        <dbReference type="ARBA" id="ARBA00022448"/>
    </source>
</evidence>